<comment type="caution">
    <text evidence="3">The sequence shown here is derived from an EMBL/GenBank/DDBJ whole genome shotgun (WGS) entry which is preliminary data.</text>
</comment>
<dbReference type="EMBL" id="MHCI01000019">
    <property type="protein sequence ID" value="OGY16133.1"/>
    <property type="molecule type" value="Genomic_DNA"/>
</dbReference>
<keyword evidence="1" id="KW-0175">Coiled coil</keyword>
<accession>A0A1G1VL50</accession>
<evidence type="ECO:0000313" key="3">
    <source>
        <dbReference type="EMBL" id="OGY16133.1"/>
    </source>
</evidence>
<evidence type="ECO:0000256" key="1">
    <source>
        <dbReference type="SAM" id="Coils"/>
    </source>
</evidence>
<reference evidence="3 4" key="1">
    <citation type="journal article" date="2016" name="Nat. Commun.">
        <title>Thousands of microbial genomes shed light on interconnected biogeochemical processes in an aquifer system.</title>
        <authorList>
            <person name="Anantharaman K."/>
            <person name="Brown C.T."/>
            <person name="Hug L.A."/>
            <person name="Sharon I."/>
            <person name="Castelle C.J."/>
            <person name="Probst A.J."/>
            <person name="Thomas B.C."/>
            <person name="Singh A."/>
            <person name="Wilkins M.J."/>
            <person name="Karaoz U."/>
            <person name="Brodie E.L."/>
            <person name="Williams K.H."/>
            <person name="Hubbard S.S."/>
            <person name="Banfield J.F."/>
        </authorList>
    </citation>
    <scope>NUCLEOTIDE SEQUENCE [LARGE SCALE GENOMIC DNA]</scope>
</reference>
<name>A0A1G1VL50_9BACT</name>
<dbReference type="PANTHER" id="PTHR21666:SF270">
    <property type="entry name" value="MUREIN HYDROLASE ACTIVATOR ENVC"/>
    <property type="match status" value="1"/>
</dbReference>
<dbReference type="Gene3D" id="6.10.250.3150">
    <property type="match status" value="1"/>
</dbReference>
<feature type="chain" id="PRO_5009581039" description="Peptidase M23 domain-containing protein" evidence="2">
    <location>
        <begin position="31"/>
        <end position="404"/>
    </location>
</feature>
<evidence type="ECO:0008006" key="5">
    <source>
        <dbReference type="Google" id="ProtNLM"/>
    </source>
</evidence>
<dbReference type="PROSITE" id="PS51257">
    <property type="entry name" value="PROKAR_LIPOPROTEIN"/>
    <property type="match status" value="1"/>
</dbReference>
<keyword evidence="2" id="KW-0732">Signal</keyword>
<proteinExistence type="predicted"/>
<dbReference type="InterPro" id="IPR050570">
    <property type="entry name" value="Cell_wall_metabolism_enzyme"/>
</dbReference>
<feature type="signal peptide" evidence="2">
    <location>
        <begin position="1"/>
        <end position="30"/>
    </location>
</feature>
<dbReference type="InterPro" id="IPR011055">
    <property type="entry name" value="Dup_hybrid_motif"/>
</dbReference>
<evidence type="ECO:0000256" key="2">
    <source>
        <dbReference type="SAM" id="SignalP"/>
    </source>
</evidence>
<sequence length="404" mass="45485">MKISSTLKSTLVISLIAVGALFGLTSQASAISCEDSCDDKSEGEKLSCLNDVRQACEEKLSEVSEKKQTLQNAIAYFDTQIAYTQSKINETAFQIKQLEGEIESLSGKISILNTSLEETTKLLLQRISATYKQTKVHPWTIFFSSNGVLDLINRYQYLRAAQVNDRRILFEMEEARANFDQQKNLKEEKQSEVLGLQTELISQKTVQDKQKKEKQFLLATTKNDELRYQDLLDKATAELAAIQAIIAGYGNETEVREVNEGEKIAAIMTEGPNLFACSTGSHLHYEVDKDENPQNPFSLLQSKSLDWDNPDPAQNGSGSWRWPLEDPIRITQGFGSTSYSSRYAGGLHTGIDMVNEANRDVKATRKGMLYRGSISCRGGTLQYVRVKHAEDEYNSYYLHVNYYI</sequence>
<protein>
    <recommendedName>
        <fullName evidence="5">Peptidase M23 domain-containing protein</fullName>
    </recommendedName>
</protein>
<dbReference type="PANTHER" id="PTHR21666">
    <property type="entry name" value="PEPTIDASE-RELATED"/>
    <property type="match status" value="1"/>
</dbReference>
<gene>
    <name evidence="3" type="ORF">A2785_00920</name>
</gene>
<dbReference type="Gene3D" id="2.70.70.10">
    <property type="entry name" value="Glucose Permease (Domain IIA)"/>
    <property type="match status" value="1"/>
</dbReference>
<dbReference type="Proteomes" id="UP000179069">
    <property type="component" value="Unassembled WGS sequence"/>
</dbReference>
<evidence type="ECO:0000313" key="4">
    <source>
        <dbReference type="Proteomes" id="UP000179069"/>
    </source>
</evidence>
<feature type="coiled-coil region" evidence="1">
    <location>
        <begin position="53"/>
        <end position="115"/>
    </location>
</feature>
<organism evidence="3 4">
    <name type="scientific">Candidatus Chisholmbacteria bacterium RIFCSPHIGHO2_01_FULL_49_18</name>
    <dbReference type="NCBI Taxonomy" id="1797590"/>
    <lineage>
        <taxon>Bacteria</taxon>
        <taxon>Candidatus Chisholmiibacteriota</taxon>
    </lineage>
</organism>
<dbReference type="GO" id="GO:0004222">
    <property type="term" value="F:metalloendopeptidase activity"/>
    <property type="evidence" value="ECO:0007669"/>
    <property type="project" value="TreeGrafter"/>
</dbReference>
<dbReference type="AlphaFoldDB" id="A0A1G1VL50"/>
<dbReference type="SUPFAM" id="SSF51261">
    <property type="entry name" value="Duplicated hybrid motif"/>
    <property type="match status" value="1"/>
</dbReference>